<feature type="region of interest" description="Disordered" evidence="1">
    <location>
        <begin position="275"/>
        <end position="301"/>
    </location>
</feature>
<protein>
    <submittedName>
        <fullName evidence="2">Uncharacterized protein</fullName>
    </submittedName>
</protein>
<dbReference type="KEGG" id="clup:CLUP02_13504"/>
<feature type="compositionally biased region" description="Polar residues" evidence="1">
    <location>
        <begin position="281"/>
        <end position="301"/>
    </location>
</feature>
<evidence type="ECO:0000256" key="1">
    <source>
        <dbReference type="SAM" id="MobiDB-lite"/>
    </source>
</evidence>
<dbReference type="AlphaFoldDB" id="A0A9Q8WLH2"/>
<accession>A0A9Q8WLH2</accession>
<dbReference type="EMBL" id="CP019479">
    <property type="protein sequence ID" value="UQC87983.1"/>
    <property type="molecule type" value="Genomic_DNA"/>
</dbReference>
<keyword evidence="3" id="KW-1185">Reference proteome</keyword>
<dbReference type="RefSeq" id="XP_049149589.1">
    <property type="nucleotide sequence ID" value="XM_049292443.1"/>
</dbReference>
<evidence type="ECO:0000313" key="2">
    <source>
        <dbReference type="EMBL" id="UQC87983.1"/>
    </source>
</evidence>
<gene>
    <name evidence="2" type="ORF">CLUP02_13504</name>
</gene>
<organism evidence="2 3">
    <name type="scientific">Colletotrichum lupini</name>
    <dbReference type="NCBI Taxonomy" id="145971"/>
    <lineage>
        <taxon>Eukaryota</taxon>
        <taxon>Fungi</taxon>
        <taxon>Dikarya</taxon>
        <taxon>Ascomycota</taxon>
        <taxon>Pezizomycotina</taxon>
        <taxon>Sordariomycetes</taxon>
        <taxon>Hypocreomycetidae</taxon>
        <taxon>Glomerellales</taxon>
        <taxon>Glomerellaceae</taxon>
        <taxon>Colletotrichum</taxon>
        <taxon>Colletotrichum acutatum species complex</taxon>
    </lineage>
</organism>
<proteinExistence type="predicted"/>
<dbReference type="Proteomes" id="UP000830671">
    <property type="component" value="Chromosome 7"/>
</dbReference>
<sequence length="408" mass="44755">MTDLPLTNSGMNQGVAGVAYNRNPLSKCTRGLEPIYPGYRCYSHDSQSYNNDASIDTIQVQGTSRTHLQPTSSTHKILYICNKLTSPLLILPTASLSSPYSDLVQVQKPQNTRIMSCISASASPRPRPGPGVRMSSIYYFTTHLDAVLPMSSASLFSSICSKDKARSPRTKTPNPSKRLSIAALDLTVRASRTPAWSSGWQQPVLVFLGNQSSIDGQSDLLPPNVRTSSIRKLWPCGVFTCPQNITCLVAPVECGISFFQGNHHDNHRKLVARTLSHEASRPSQPDDNTTTAPKSHNNRPGTSRVLVWAFNHPSKISTPTSLTKDVILSPTLNIRFPEGTERYRMSDIAGFPETVYWGPTPWRDTRLRVKLPCCVTNATNLPFPPLPPGTHAVLAARFFFLASPPGSN</sequence>
<evidence type="ECO:0000313" key="3">
    <source>
        <dbReference type="Proteomes" id="UP000830671"/>
    </source>
</evidence>
<reference evidence="2" key="1">
    <citation type="journal article" date="2021" name="Mol. Plant Microbe Interact.">
        <title>Complete Genome Sequence of the Plant-Pathogenic Fungus Colletotrichum lupini.</title>
        <authorList>
            <person name="Baroncelli R."/>
            <person name="Pensec F."/>
            <person name="Da Lio D."/>
            <person name="Boufleur T."/>
            <person name="Vicente I."/>
            <person name="Sarrocco S."/>
            <person name="Picot A."/>
            <person name="Baraldi E."/>
            <person name="Sukno S."/>
            <person name="Thon M."/>
            <person name="Le Floch G."/>
        </authorList>
    </citation>
    <scope>NUCLEOTIDE SEQUENCE</scope>
    <source>
        <strain evidence="2">IMI 504893</strain>
    </source>
</reference>
<name>A0A9Q8WLH2_9PEZI</name>
<dbReference type="GeneID" id="73347453"/>